<dbReference type="GO" id="GO:0000978">
    <property type="term" value="F:RNA polymerase II cis-regulatory region sequence-specific DNA binding"/>
    <property type="evidence" value="ECO:0007669"/>
    <property type="project" value="TreeGrafter"/>
</dbReference>
<dbReference type="SMART" id="SM00355">
    <property type="entry name" value="ZnF_C2H2"/>
    <property type="match status" value="15"/>
</dbReference>
<name>A0A7N4V261_SARHA</name>
<keyword evidence="9" id="KW-0539">Nucleus</keyword>
<dbReference type="PANTHER" id="PTHR24376">
    <property type="entry name" value="ZINC FINGER PROTEIN"/>
    <property type="match status" value="1"/>
</dbReference>
<comment type="subcellular location">
    <subcellularLocation>
        <location evidence="1">Nucleus</location>
    </subcellularLocation>
</comment>
<evidence type="ECO:0000256" key="10">
    <source>
        <dbReference type="PROSITE-ProRule" id="PRU00042"/>
    </source>
</evidence>
<keyword evidence="3" id="KW-0677">Repeat</keyword>
<dbReference type="GO" id="GO:0005654">
    <property type="term" value="C:nucleoplasm"/>
    <property type="evidence" value="ECO:0007669"/>
    <property type="project" value="Ensembl"/>
</dbReference>
<feature type="domain" description="C2H2-type" evidence="12">
    <location>
        <begin position="736"/>
        <end position="763"/>
    </location>
</feature>
<reference evidence="13 14" key="1">
    <citation type="journal article" date="2011" name="Proc. Natl. Acad. Sci. U.S.A.">
        <title>Genetic diversity and population structure of the endangered marsupial Sarcophilus harrisii (Tasmanian devil).</title>
        <authorList>
            <person name="Miller W."/>
            <person name="Hayes V.M."/>
            <person name="Ratan A."/>
            <person name="Petersen D.C."/>
            <person name="Wittekindt N.E."/>
            <person name="Miller J."/>
            <person name="Walenz B."/>
            <person name="Knight J."/>
            <person name="Qi J."/>
            <person name="Zhao F."/>
            <person name="Wang Q."/>
            <person name="Bedoya-Reina O.C."/>
            <person name="Katiyar N."/>
            <person name="Tomsho L.P."/>
            <person name="Kasson L.M."/>
            <person name="Hardie R.A."/>
            <person name="Woodbridge P."/>
            <person name="Tindall E.A."/>
            <person name="Bertelsen M.F."/>
            <person name="Dixon D."/>
            <person name="Pyecroft S."/>
            <person name="Helgen K.M."/>
            <person name="Lesk A.M."/>
            <person name="Pringle T.H."/>
            <person name="Patterson N."/>
            <person name="Zhang Y."/>
            <person name="Kreiss A."/>
            <person name="Woods G.M."/>
            <person name="Jones M.E."/>
            <person name="Schuster S.C."/>
        </authorList>
    </citation>
    <scope>NUCLEOTIDE SEQUENCE [LARGE SCALE GENOMIC DNA]</scope>
</reference>
<dbReference type="AlphaFoldDB" id="A0A7N4V261"/>
<feature type="compositionally biased region" description="Basic residues" evidence="11">
    <location>
        <begin position="488"/>
        <end position="499"/>
    </location>
</feature>
<feature type="compositionally biased region" description="Polar residues" evidence="11">
    <location>
        <begin position="203"/>
        <end position="213"/>
    </location>
</feature>
<evidence type="ECO:0000256" key="6">
    <source>
        <dbReference type="ARBA" id="ARBA00023015"/>
    </source>
</evidence>
<feature type="region of interest" description="Disordered" evidence="11">
    <location>
        <begin position="488"/>
        <end position="511"/>
    </location>
</feature>
<feature type="domain" description="C2H2-type" evidence="12">
    <location>
        <begin position="300"/>
        <end position="327"/>
    </location>
</feature>
<dbReference type="FunCoup" id="A0A7N4V261">
    <property type="interactions" value="148"/>
</dbReference>
<feature type="domain" description="C2H2-type" evidence="12">
    <location>
        <begin position="474"/>
        <end position="501"/>
    </location>
</feature>
<keyword evidence="4 10" id="KW-0863">Zinc-finger</keyword>
<dbReference type="FunFam" id="3.30.160.60:FF:002716">
    <property type="entry name" value="Zinc finger protein 212"/>
    <property type="match status" value="1"/>
</dbReference>
<dbReference type="PANTHER" id="PTHR24376:SF203">
    <property type="entry name" value="ZINC FINGER PROTEIN 467"/>
    <property type="match status" value="1"/>
</dbReference>
<feature type="region of interest" description="Disordered" evidence="11">
    <location>
        <begin position="548"/>
        <end position="573"/>
    </location>
</feature>
<dbReference type="Gene3D" id="3.30.160.60">
    <property type="entry name" value="Classic Zinc Finger"/>
    <property type="match status" value="12"/>
</dbReference>
<feature type="domain" description="C2H2-type" evidence="12">
    <location>
        <begin position="418"/>
        <end position="445"/>
    </location>
</feature>
<feature type="domain" description="C2H2-type" evidence="12">
    <location>
        <begin position="708"/>
        <end position="735"/>
    </location>
</feature>
<proteinExistence type="predicted"/>
<feature type="domain" description="C2H2-type" evidence="12">
    <location>
        <begin position="266"/>
        <end position="293"/>
    </location>
</feature>
<dbReference type="Ensembl" id="ENSSHAT00000025562.1">
    <property type="protein sequence ID" value="ENSSHAP00000033239.1"/>
    <property type="gene ID" value="ENSSHAG00000022778.1"/>
</dbReference>
<dbReference type="PROSITE" id="PS50157">
    <property type="entry name" value="ZINC_FINGER_C2H2_2"/>
    <property type="match status" value="15"/>
</dbReference>
<keyword evidence="2" id="KW-0479">Metal-binding</keyword>
<dbReference type="FunFam" id="3.30.160.60:FF:000823">
    <property type="entry name" value="replication initiator 1 isoform X1"/>
    <property type="match status" value="1"/>
</dbReference>
<dbReference type="InParanoid" id="A0A7N4V261"/>
<keyword evidence="5" id="KW-0862">Zinc</keyword>
<feature type="region of interest" description="Disordered" evidence="11">
    <location>
        <begin position="391"/>
        <end position="413"/>
    </location>
</feature>
<evidence type="ECO:0000256" key="2">
    <source>
        <dbReference type="ARBA" id="ARBA00022723"/>
    </source>
</evidence>
<evidence type="ECO:0000256" key="1">
    <source>
        <dbReference type="ARBA" id="ARBA00004123"/>
    </source>
</evidence>
<keyword evidence="8" id="KW-0804">Transcription</keyword>
<feature type="compositionally biased region" description="Gly residues" evidence="11">
    <location>
        <begin position="163"/>
        <end position="174"/>
    </location>
</feature>
<feature type="domain" description="C2H2-type" evidence="12">
    <location>
        <begin position="238"/>
        <end position="265"/>
    </location>
</feature>
<feature type="domain" description="C2H2-type" evidence="12">
    <location>
        <begin position="624"/>
        <end position="651"/>
    </location>
</feature>
<evidence type="ECO:0000256" key="5">
    <source>
        <dbReference type="ARBA" id="ARBA00022833"/>
    </source>
</evidence>
<feature type="region of interest" description="Disordered" evidence="11">
    <location>
        <begin position="160"/>
        <end position="216"/>
    </location>
</feature>
<dbReference type="FunFam" id="3.30.160.60:FF:000446">
    <property type="entry name" value="Zinc finger protein"/>
    <property type="match status" value="1"/>
</dbReference>
<dbReference type="Proteomes" id="UP000007648">
    <property type="component" value="Unassembled WGS sequence"/>
</dbReference>
<reference evidence="13" key="2">
    <citation type="submission" date="2025-08" db="UniProtKB">
        <authorList>
            <consortium name="Ensembl"/>
        </authorList>
    </citation>
    <scope>IDENTIFICATION</scope>
</reference>
<keyword evidence="7" id="KW-0238">DNA-binding</keyword>
<organism evidence="13 14">
    <name type="scientific">Sarcophilus harrisii</name>
    <name type="common">Tasmanian devil</name>
    <name type="synonym">Sarcophilus laniarius</name>
    <dbReference type="NCBI Taxonomy" id="9305"/>
    <lineage>
        <taxon>Eukaryota</taxon>
        <taxon>Metazoa</taxon>
        <taxon>Chordata</taxon>
        <taxon>Craniata</taxon>
        <taxon>Vertebrata</taxon>
        <taxon>Euteleostomi</taxon>
        <taxon>Mammalia</taxon>
        <taxon>Metatheria</taxon>
        <taxon>Dasyuromorphia</taxon>
        <taxon>Dasyuridae</taxon>
        <taxon>Sarcophilus</taxon>
    </lineage>
</organism>
<sequence length="788" mass="88408">MSRSRSTAPSELHHRLVVAASPERPRQGKVGRELLPRSGPPLWEDWSGCSWLSLRLRLSPAASVLAVRDQRSGLRPGCSNGVACGVSCPPRKTGCTRLGIRQNHRHGLSPFCTHTVLLLASLHSGKDRRYLSSGRSRFIRKRGWKENRLFLHSRGSFGEEPCGSGGQLPSGGGRVLRNTTAGLDRRRRRPSAMGPTRPRLFSGSFQESLQGSDQDPRRIKLEGNVASSHGGLFQGGAYRCARCGRHFPGWAALRRHTRRHHGRPPLPCPECGRRFHHAPFLALHRLAHSAATAIPPATGFLCQVCGQSFRSWAALALHGQVHASSARAVACPKCEKRFSRASQLRAHLRQNHPPAPPPRRFICSGCGQSFAQWAELVAHKQIHVAEAQASEKALAPRPRGRPALTAAQPGGDAADRPFQCAWCGKCFRHKPNLIAHRRVHTGERPHQCPECGKRFTNKPYLTSHRRIHTGEKPYPCTECGRRFRHKPNLLSHGKIHRRPQGSVEATSSQGSFQLPPQLLETQQDQVIDPQQDQVVDPQQIQAMNLQQEQLVESQQDQSTDLQQGQMDSQQDQVLDPQQDQGMNFQQDQEVDPAVSYNYDECGRMFRNRKSLRGQQQLHPGERPFICSECGKNFSKKTHLVAHIRIHSGERPFACLECGRRFSQGSHLAAHRRDHAPERPFICPDCGKSFRHKPYLAAHRRIHTGERPYACPDCGKAFSQKSNLVSHRRIHTGERPYACPDCERRFSQKSNLITHRKSHGREGPFICATCGESFSHEQKLLTHQRKHVA</sequence>
<dbReference type="GO" id="GO:0008270">
    <property type="term" value="F:zinc ion binding"/>
    <property type="evidence" value="ECO:0007669"/>
    <property type="project" value="UniProtKB-KW"/>
</dbReference>
<reference evidence="13" key="3">
    <citation type="submission" date="2025-09" db="UniProtKB">
        <authorList>
            <consortium name="Ensembl"/>
        </authorList>
    </citation>
    <scope>IDENTIFICATION</scope>
</reference>
<evidence type="ECO:0000259" key="12">
    <source>
        <dbReference type="PROSITE" id="PS50157"/>
    </source>
</evidence>
<evidence type="ECO:0000256" key="11">
    <source>
        <dbReference type="SAM" id="MobiDB-lite"/>
    </source>
</evidence>
<feature type="domain" description="C2H2-type" evidence="12">
    <location>
        <begin position="680"/>
        <end position="707"/>
    </location>
</feature>
<dbReference type="InterPro" id="IPR013087">
    <property type="entry name" value="Znf_C2H2_type"/>
</dbReference>
<dbReference type="InterPro" id="IPR036236">
    <property type="entry name" value="Znf_C2H2_sf"/>
</dbReference>
<accession>A0A7N4V261</accession>
<feature type="domain" description="C2H2-type" evidence="12">
    <location>
        <begin position="446"/>
        <end position="473"/>
    </location>
</feature>
<feature type="domain" description="C2H2-type" evidence="12">
    <location>
        <begin position="329"/>
        <end position="357"/>
    </location>
</feature>
<dbReference type="Pfam" id="PF00096">
    <property type="entry name" value="zf-C2H2"/>
    <property type="match status" value="13"/>
</dbReference>
<evidence type="ECO:0000256" key="9">
    <source>
        <dbReference type="ARBA" id="ARBA00023242"/>
    </source>
</evidence>
<protein>
    <submittedName>
        <fullName evidence="13">Replication initiator 1</fullName>
    </submittedName>
</protein>
<feature type="domain" description="C2H2-type" evidence="12">
    <location>
        <begin position="652"/>
        <end position="679"/>
    </location>
</feature>
<feature type="domain" description="C2H2-type" evidence="12">
    <location>
        <begin position="361"/>
        <end position="388"/>
    </location>
</feature>
<feature type="domain" description="C2H2-type" evidence="12">
    <location>
        <begin position="596"/>
        <end position="623"/>
    </location>
</feature>
<evidence type="ECO:0000313" key="14">
    <source>
        <dbReference type="Proteomes" id="UP000007648"/>
    </source>
</evidence>
<dbReference type="PROSITE" id="PS00028">
    <property type="entry name" value="ZINC_FINGER_C2H2_1"/>
    <property type="match status" value="14"/>
</dbReference>
<dbReference type="FunFam" id="3.30.160.60:FF:001367">
    <property type="entry name" value="replication initiator 1 isoform X1"/>
    <property type="match status" value="1"/>
</dbReference>
<evidence type="ECO:0000256" key="4">
    <source>
        <dbReference type="ARBA" id="ARBA00022771"/>
    </source>
</evidence>
<feature type="compositionally biased region" description="Basic and acidic residues" evidence="11">
    <location>
        <begin position="23"/>
        <end position="33"/>
    </location>
</feature>
<dbReference type="SUPFAM" id="SSF57667">
    <property type="entry name" value="beta-beta-alpha zinc fingers"/>
    <property type="match status" value="9"/>
</dbReference>
<keyword evidence="6" id="KW-0805">Transcription regulation</keyword>
<dbReference type="GO" id="GO:0001228">
    <property type="term" value="F:DNA-binding transcription activator activity, RNA polymerase II-specific"/>
    <property type="evidence" value="ECO:0007669"/>
    <property type="project" value="TreeGrafter"/>
</dbReference>
<dbReference type="FunFam" id="3.30.160.60:FF:000214">
    <property type="entry name" value="replication initiator 1 isoform X1"/>
    <property type="match status" value="3"/>
</dbReference>
<evidence type="ECO:0000256" key="7">
    <source>
        <dbReference type="ARBA" id="ARBA00023125"/>
    </source>
</evidence>
<feature type="region of interest" description="Disordered" evidence="11">
    <location>
        <begin position="1"/>
        <end position="33"/>
    </location>
</feature>
<evidence type="ECO:0000313" key="13">
    <source>
        <dbReference type="Ensembl" id="ENSSHAP00000033239.1"/>
    </source>
</evidence>
<dbReference type="FunFam" id="3.30.160.60:FF:000710">
    <property type="entry name" value="Zinc finger protein 768"/>
    <property type="match status" value="1"/>
</dbReference>
<gene>
    <name evidence="13" type="primary">REPIN1</name>
</gene>
<dbReference type="FunFam" id="3.30.160.60:FF:000269">
    <property type="entry name" value="Zinc finger protein 287"/>
    <property type="match status" value="1"/>
</dbReference>
<dbReference type="GeneTree" id="ENSGT00940000162588"/>
<keyword evidence="14" id="KW-1185">Reference proteome</keyword>
<evidence type="ECO:0000256" key="8">
    <source>
        <dbReference type="ARBA" id="ARBA00023163"/>
    </source>
</evidence>
<evidence type="ECO:0000256" key="3">
    <source>
        <dbReference type="ARBA" id="ARBA00022737"/>
    </source>
</evidence>
<feature type="domain" description="C2H2-type" evidence="12">
    <location>
        <begin position="764"/>
        <end position="788"/>
    </location>
</feature>